<reference evidence="2" key="1">
    <citation type="submission" date="2022-11" db="UniProtKB">
        <authorList>
            <consortium name="WormBaseParasite"/>
        </authorList>
    </citation>
    <scope>IDENTIFICATION</scope>
</reference>
<organism evidence="1 2">
    <name type="scientific">Panagrolaimus sp. PS1159</name>
    <dbReference type="NCBI Taxonomy" id="55785"/>
    <lineage>
        <taxon>Eukaryota</taxon>
        <taxon>Metazoa</taxon>
        <taxon>Ecdysozoa</taxon>
        <taxon>Nematoda</taxon>
        <taxon>Chromadorea</taxon>
        <taxon>Rhabditida</taxon>
        <taxon>Tylenchina</taxon>
        <taxon>Panagrolaimomorpha</taxon>
        <taxon>Panagrolaimoidea</taxon>
        <taxon>Panagrolaimidae</taxon>
        <taxon>Panagrolaimus</taxon>
    </lineage>
</organism>
<evidence type="ECO:0000313" key="1">
    <source>
        <dbReference type="Proteomes" id="UP000887580"/>
    </source>
</evidence>
<protein>
    <submittedName>
        <fullName evidence="2">J domain-containing protein</fullName>
    </submittedName>
</protein>
<evidence type="ECO:0000313" key="2">
    <source>
        <dbReference type="WBParaSite" id="PS1159_v2.g9768.t1"/>
    </source>
</evidence>
<proteinExistence type="predicted"/>
<accession>A0AC35GY82</accession>
<sequence length="338" mass="39148">MLKSSRMLLPQSSIYQKSFYASESAQNRISQAFSVLGLDEDASVNDIKDRFSNLAKQYHPDTGGDKANPDKFLQIRNSFKMALKYKSDDFEEDIVEEAAEKIVHDIQYTAPQHRQYLEYGGIGFGTPSARQKQFQQYRVYKAVENAAEFVLDKALKQDGSSGKPLKYDYTNPYIDETEKRVNDIMKNNGFAPPWIMKEGEIRGDIAFLRKRLRDEYCRLILTETSNFHNIRSQTNPTGRWEKSKLEAVENVRQLNQQIQDYNLTSPISGRHFLGVNYEKELKAAIEFVVNSEESQKLKEEIMERLKKEDAYRGTNNIYQTSFWGFLKDSFRQPSTSLA</sequence>
<dbReference type="WBParaSite" id="PS1159_v2.g9768.t1">
    <property type="protein sequence ID" value="PS1159_v2.g9768.t1"/>
    <property type="gene ID" value="PS1159_v2.g9768"/>
</dbReference>
<name>A0AC35GY82_9BILA</name>
<dbReference type="Proteomes" id="UP000887580">
    <property type="component" value="Unplaced"/>
</dbReference>